<reference evidence="9" key="1">
    <citation type="submission" date="2016-11" db="EMBL/GenBank/DDBJ databases">
        <authorList>
            <person name="Varghese N."/>
            <person name="Submissions S."/>
        </authorList>
    </citation>
    <scope>NUCLEOTIDE SEQUENCE [LARGE SCALE GENOMIC DNA]</scope>
    <source>
        <strain evidence="9">DSM 2635</strain>
    </source>
</reference>
<dbReference type="Proteomes" id="UP000243255">
    <property type="component" value="Unassembled WGS sequence"/>
</dbReference>
<feature type="transmembrane region" description="Helical" evidence="7">
    <location>
        <begin position="287"/>
        <end position="304"/>
    </location>
</feature>
<evidence type="ECO:0000256" key="7">
    <source>
        <dbReference type="SAM" id="Phobius"/>
    </source>
</evidence>
<evidence type="ECO:0000256" key="1">
    <source>
        <dbReference type="ARBA" id="ARBA00004141"/>
    </source>
</evidence>
<keyword evidence="6 7" id="KW-0472">Membrane</keyword>
<keyword evidence="9" id="KW-1185">Reference proteome</keyword>
<feature type="transmembrane region" description="Helical" evidence="7">
    <location>
        <begin position="7"/>
        <end position="24"/>
    </location>
</feature>
<evidence type="ECO:0000256" key="4">
    <source>
        <dbReference type="ARBA" id="ARBA00022692"/>
    </source>
</evidence>
<protein>
    <submittedName>
        <fullName evidence="8">Uracil permease</fullName>
    </submittedName>
</protein>
<feature type="transmembrane region" description="Helical" evidence="7">
    <location>
        <begin position="53"/>
        <end position="72"/>
    </location>
</feature>
<dbReference type="PANTHER" id="PTHR42810">
    <property type="entry name" value="PURINE PERMEASE C1399.01C-RELATED"/>
    <property type="match status" value="1"/>
</dbReference>
<dbReference type="PROSITE" id="PS01116">
    <property type="entry name" value="XANTH_URACIL_PERMASE"/>
    <property type="match status" value="1"/>
</dbReference>
<accession>A0A1M5JU12</accession>
<dbReference type="NCBIfam" id="TIGR00801">
    <property type="entry name" value="ncs2"/>
    <property type="match status" value="1"/>
</dbReference>
<dbReference type="OrthoDB" id="9779092at2"/>
<organism evidence="8 9">
    <name type="scientific">Asaccharospora irregularis DSM 2635</name>
    <dbReference type="NCBI Taxonomy" id="1121321"/>
    <lineage>
        <taxon>Bacteria</taxon>
        <taxon>Bacillati</taxon>
        <taxon>Bacillota</taxon>
        <taxon>Clostridia</taxon>
        <taxon>Peptostreptococcales</taxon>
        <taxon>Peptostreptococcaceae</taxon>
        <taxon>Asaccharospora</taxon>
    </lineage>
</organism>
<feature type="transmembrane region" description="Helical" evidence="7">
    <location>
        <begin position="78"/>
        <end position="97"/>
    </location>
</feature>
<dbReference type="RefSeq" id="WP_073123375.1">
    <property type="nucleotide sequence ID" value="NZ_BAABCH010000028.1"/>
</dbReference>
<evidence type="ECO:0000256" key="6">
    <source>
        <dbReference type="ARBA" id="ARBA00023136"/>
    </source>
</evidence>
<feature type="transmembrane region" description="Helical" evidence="7">
    <location>
        <begin position="374"/>
        <end position="393"/>
    </location>
</feature>
<sequence>MKKTIMSLQHLLAMFGATVLVPILTGFNPTVAIFSAGLGTLIFHLCTNGKVPAFLGSSFAFIPVIIIVKDMYNGDLAYAQGGIMAAGLLYVIMSFVVKMVGIEKIQRYFPAQVTGAMIAVIGLNLIPTAIGMASANMIVAGLTLLIALCINKFGKGFIKQLSILIAVFSGYALCLVMNLVDTSIIKDAAMFAVPEFSLPKFSLESIVVIAPVVLAVFMEHIGDMTTNGAVVGKDFIKNPGLNRTLLGDGLATIVAGLLGGPANTTYGENTAVLAITKNYDPSILRRTAILAMLLACVGKFGGFLQSIPGAVMGGISILLFSMITFVGFKTIKNSDCIENKNNIVVIAAILVIGLGTSYLEKQGISIGIPITESVKITGLSLAAIVGIVLNRVLNNSEFKSENIKKTTVEKINPETTTV</sequence>
<evidence type="ECO:0000256" key="2">
    <source>
        <dbReference type="ARBA" id="ARBA00008821"/>
    </source>
</evidence>
<feature type="transmembrane region" description="Helical" evidence="7">
    <location>
        <begin position="310"/>
        <end position="331"/>
    </location>
</feature>
<evidence type="ECO:0000313" key="9">
    <source>
        <dbReference type="Proteomes" id="UP000243255"/>
    </source>
</evidence>
<evidence type="ECO:0000313" key="8">
    <source>
        <dbReference type="EMBL" id="SHG43770.1"/>
    </source>
</evidence>
<proteinExistence type="inferred from homology"/>
<comment type="similarity">
    <text evidence="2">Belongs to the nucleobase:cation symporter-2 (NCS2) (TC 2.A.40) family.</text>
</comment>
<dbReference type="GO" id="GO:0005886">
    <property type="term" value="C:plasma membrane"/>
    <property type="evidence" value="ECO:0007669"/>
    <property type="project" value="TreeGrafter"/>
</dbReference>
<comment type="subcellular location">
    <subcellularLocation>
        <location evidence="1">Membrane</location>
        <topology evidence="1">Multi-pass membrane protein</topology>
    </subcellularLocation>
</comment>
<dbReference type="EMBL" id="FQWX01000002">
    <property type="protein sequence ID" value="SHG43770.1"/>
    <property type="molecule type" value="Genomic_DNA"/>
</dbReference>
<keyword evidence="4 7" id="KW-0812">Transmembrane</keyword>
<dbReference type="Pfam" id="PF00860">
    <property type="entry name" value="Xan_ur_permease"/>
    <property type="match status" value="1"/>
</dbReference>
<dbReference type="InterPro" id="IPR006043">
    <property type="entry name" value="NCS2"/>
</dbReference>
<dbReference type="PANTHER" id="PTHR42810:SF2">
    <property type="entry name" value="PURINE PERMEASE C1399.01C-RELATED"/>
    <property type="match status" value="1"/>
</dbReference>
<dbReference type="STRING" id="1121321.SAMN04488530_10212"/>
<keyword evidence="3" id="KW-0813">Transport</keyword>
<dbReference type="GO" id="GO:0042907">
    <property type="term" value="F:xanthine transmembrane transporter activity"/>
    <property type="evidence" value="ECO:0007669"/>
    <property type="project" value="TreeGrafter"/>
</dbReference>
<feature type="transmembrane region" description="Helical" evidence="7">
    <location>
        <begin position="132"/>
        <end position="150"/>
    </location>
</feature>
<keyword evidence="5 7" id="KW-1133">Transmembrane helix</keyword>
<feature type="transmembrane region" description="Helical" evidence="7">
    <location>
        <begin position="200"/>
        <end position="218"/>
    </location>
</feature>
<name>A0A1M5JU12_9FIRM</name>
<feature type="transmembrane region" description="Helical" evidence="7">
    <location>
        <begin position="162"/>
        <end position="180"/>
    </location>
</feature>
<evidence type="ECO:0000256" key="5">
    <source>
        <dbReference type="ARBA" id="ARBA00022989"/>
    </source>
</evidence>
<gene>
    <name evidence="8" type="ORF">SAMN04488530_10212</name>
</gene>
<dbReference type="AlphaFoldDB" id="A0A1M5JU12"/>
<feature type="transmembrane region" description="Helical" evidence="7">
    <location>
        <begin position="343"/>
        <end position="359"/>
    </location>
</feature>
<dbReference type="InterPro" id="IPR006042">
    <property type="entry name" value="Xan_ur_permease"/>
</dbReference>
<evidence type="ECO:0000256" key="3">
    <source>
        <dbReference type="ARBA" id="ARBA00022448"/>
    </source>
</evidence>